<feature type="compositionally biased region" description="Basic residues" evidence="1">
    <location>
        <begin position="45"/>
        <end position="58"/>
    </location>
</feature>
<accession>A0ABQ6MHG6</accession>
<protein>
    <submittedName>
        <fullName evidence="2">Uncharacterized protein</fullName>
    </submittedName>
</protein>
<evidence type="ECO:0000256" key="1">
    <source>
        <dbReference type="SAM" id="MobiDB-lite"/>
    </source>
</evidence>
<dbReference type="EMBL" id="BRYB01000257">
    <property type="protein sequence ID" value="GMI26432.1"/>
    <property type="molecule type" value="Genomic_DNA"/>
</dbReference>
<evidence type="ECO:0000313" key="3">
    <source>
        <dbReference type="Proteomes" id="UP001165060"/>
    </source>
</evidence>
<keyword evidence="3" id="KW-1185">Reference proteome</keyword>
<proteinExistence type="predicted"/>
<name>A0ABQ6MHG6_9STRA</name>
<feature type="region of interest" description="Disordered" evidence="1">
    <location>
        <begin position="1"/>
        <end position="76"/>
    </location>
</feature>
<sequence>MVRRTSKSPGNFVRENDGNKPKLEKRTSIKEAGQAVKALGASGPMHRHKRQTMAKKRGYGGTLDSEEPSNPNRGTVYEMSFEQDSKNGQYQMKSNKVQGSRSLPRLPGLGGSQARPESEDEVDSPRVAKAKQRINIAEIRKEAKANGYRRLTLEMRKLREQERKYYSGGADRQNEADQKMLRAVAKRGKLKKIARKVVRGQGDVPPPDTSFAEIAKDSMLAGANFFDDDATSLGDASVGDDDASLAASMGSMGASVGSLGDASLVSAMEPIHVTTQVQIARAMERFNKRKQAYENKQLKATKAAAVLMTKIKEREEKPKKLRMIRKKKEAKQKWLETLVQVQFAKTLWETNKRNLERKEKMGKEEEMATYLQGVLSRAKTRKLWAKWMHFYSKLYKSRWLFQMAIRTWRRKKAAMVMKQFLSENKDRNQMSVMVSRFLVKVRRAQRFVRSFLICHCQRMDMLGEVWDDVQSKYAKRLEVRMKEARKMRKLVLPKETTVDAKKLKAFNTTCELWSIMDKKMENLLQTERDKKHLAGNMLDSLGLKTISRAEKRAALSRVLKQKRKEHSQNIKEMYNRIMEDKKKKAMAKNTVEDASRVLGLDTIGAENVVKPAAETVIVTDDVPLFLFWTSFQTGSGLGDLKGAMEHEFNETYTRLYGDPIQNWKDKMHAKNRGPSGGGKGDAHRDRRYGVSVESFQQRISMGVVDGINTGHGDSPGGGGADDFMARRDSSRVVSLIKKKAHKAGIENMRSRAIVQNSRAERHRKAGATFGASSKNLLQALESGGDSHT</sequence>
<organism evidence="2 3">
    <name type="scientific">Tetraparma gracilis</name>
    <dbReference type="NCBI Taxonomy" id="2962635"/>
    <lineage>
        <taxon>Eukaryota</taxon>
        <taxon>Sar</taxon>
        <taxon>Stramenopiles</taxon>
        <taxon>Ochrophyta</taxon>
        <taxon>Bolidophyceae</taxon>
        <taxon>Parmales</taxon>
        <taxon>Triparmaceae</taxon>
        <taxon>Tetraparma</taxon>
    </lineage>
</organism>
<evidence type="ECO:0000313" key="2">
    <source>
        <dbReference type="EMBL" id="GMI26432.1"/>
    </source>
</evidence>
<feature type="region of interest" description="Disordered" evidence="1">
    <location>
        <begin position="92"/>
        <end position="128"/>
    </location>
</feature>
<feature type="compositionally biased region" description="Polar residues" evidence="1">
    <location>
        <begin position="92"/>
        <end position="101"/>
    </location>
</feature>
<feature type="compositionally biased region" description="Basic and acidic residues" evidence="1">
    <location>
        <begin position="14"/>
        <end position="29"/>
    </location>
</feature>
<comment type="caution">
    <text evidence="2">The sequence shown here is derived from an EMBL/GenBank/DDBJ whole genome shotgun (WGS) entry which is preliminary data.</text>
</comment>
<dbReference type="Proteomes" id="UP001165060">
    <property type="component" value="Unassembled WGS sequence"/>
</dbReference>
<reference evidence="2 3" key="1">
    <citation type="journal article" date="2023" name="Commun. Biol.">
        <title>Genome analysis of Parmales, the sister group of diatoms, reveals the evolutionary specialization of diatoms from phago-mixotrophs to photoautotrophs.</title>
        <authorList>
            <person name="Ban H."/>
            <person name="Sato S."/>
            <person name="Yoshikawa S."/>
            <person name="Yamada K."/>
            <person name="Nakamura Y."/>
            <person name="Ichinomiya M."/>
            <person name="Sato N."/>
            <person name="Blanc-Mathieu R."/>
            <person name="Endo H."/>
            <person name="Kuwata A."/>
            <person name="Ogata H."/>
        </authorList>
    </citation>
    <scope>NUCLEOTIDE SEQUENCE [LARGE SCALE GENOMIC DNA]</scope>
</reference>
<gene>
    <name evidence="2" type="ORF">TeGR_g5604</name>
</gene>